<organism evidence="1 2">
    <name type="scientific">Pyrenophora tritici-repentis</name>
    <dbReference type="NCBI Taxonomy" id="45151"/>
    <lineage>
        <taxon>Eukaryota</taxon>
        <taxon>Fungi</taxon>
        <taxon>Dikarya</taxon>
        <taxon>Ascomycota</taxon>
        <taxon>Pezizomycotina</taxon>
        <taxon>Dothideomycetes</taxon>
        <taxon>Pleosporomycetidae</taxon>
        <taxon>Pleosporales</taxon>
        <taxon>Pleosporineae</taxon>
        <taxon>Pleosporaceae</taxon>
        <taxon>Pyrenophora</taxon>
    </lineage>
</organism>
<name>A0A922NP26_9PLEO</name>
<comment type="caution">
    <text evidence="1">The sequence shown here is derived from an EMBL/GenBank/DDBJ whole genome shotgun (WGS) entry which is preliminary data.</text>
</comment>
<dbReference type="EMBL" id="NRDI02000001">
    <property type="protein sequence ID" value="KAI1519692.1"/>
    <property type="molecule type" value="Genomic_DNA"/>
</dbReference>
<evidence type="ECO:0000313" key="2">
    <source>
        <dbReference type="Proteomes" id="UP000249757"/>
    </source>
</evidence>
<dbReference type="Pfam" id="PF13650">
    <property type="entry name" value="Asp_protease_2"/>
    <property type="match status" value="1"/>
</dbReference>
<dbReference type="InterPro" id="IPR021109">
    <property type="entry name" value="Peptidase_aspartic_dom_sf"/>
</dbReference>
<reference evidence="2" key="1">
    <citation type="journal article" date="2022" name="Microb. Genom.">
        <title>A global pangenome for the wheat fungal pathogen Pyrenophora tritici-repentis and prediction of effector protein structural homology.</title>
        <authorList>
            <person name="Moolhuijzen P.M."/>
            <person name="See P.T."/>
            <person name="Shi G."/>
            <person name="Powell H.R."/>
            <person name="Cockram J."/>
            <person name="Jorgensen L.N."/>
            <person name="Benslimane H."/>
            <person name="Strelkov S.E."/>
            <person name="Turner J."/>
            <person name="Liu Z."/>
            <person name="Moffat C.S."/>
        </authorList>
    </citation>
    <scope>NUCLEOTIDE SEQUENCE [LARGE SCALE GENOMIC DNA]</scope>
</reference>
<gene>
    <name evidence="1" type="ORF">Ptr86124_000060</name>
</gene>
<dbReference type="Gene3D" id="2.40.70.10">
    <property type="entry name" value="Acid Proteases"/>
    <property type="match status" value="1"/>
</dbReference>
<keyword evidence="2" id="KW-1185">Reference proteome</keyword>
<dbReference type="Proteomes" id="UP000249757">
    <property type="component" value="Unassembled WGS sequence"/>
</dbReference>
<sequence>MDSDPFVLDVRLNGTDFVTGLVDSGCLCYSAINEQLFRSLRLPSIKIAPRQLEEAAGKNAEPSTVLDTVTYASIDIDGHQQKRVFFYVVPGLTYDVILGKPWLEDADVTISAKQGCLDIGASNIRAWNHKKASYKPPLMKATQVMASAFMAEVRRSRRKNKGDGIALDTGLQPAEWWPSYLRMMRTGVYDGSEPISKQCWLTCSGQLSTWTKDIPRLDKICREIESSPTLNSNGLKLPRAEKNGAPWLWDPEHMFENPSWDYLPNLFTKRMARIDQTCDWSNDHDDESNQTLFLTCVVLWFKLDGGKDEILGLRMTVFSRHALRFSIERALHVTPGSIMRSGWNAKYTASLSQYDDAQRTITMESWMMTVERVIS</sequence>
<evidence type="ECO:0000313" key="1">
    <source>
        <dbReference type="EMBL" id="KAI1519692.1"/>
    </source>
</evidence>
<proteinExistence type="predicted"/>
<dbReference type="CDD" id="cd00303">
    <property type="entry name" value="retropepsin_like"/>
    <property type="match status" value="1"/>
</dbReference>
<dbReference type="AlphaFoldDB" id="A0A922NP26"/>
<accession>A0A922NP26</accession>
<protein>
    <submittedName>
        <fullName evidence="1">Pol protein</fullName>
    </submittedName>
</protein>